<gene>
    <name evidence="1" type="ORF">D9T18_08770</name>
</gene>
<dbReference type="AlphaFoldDB" id="A0AAD0U0J9"/>
<proteinExistence type="predicted"/>
<organism evidence="1 2">
    <name type="scientific">Pseudoalteromonas agarivorans</name>
    <dbReference type="NCBI Taxonomy" id="176102"/>
    <lineage>
        <taxon>Bacteria</taxon>
        <taxon>Pseudomonadati</taxon>
        <taxon>Pseudomonadota</taxon>
        <taxon>Gammaproteobacteria</taxon>
        <taxon>Alteromonadales</taxon>
        <taxon>Pseudoalteromonadaceae</taxon>
        <taxon>Pseudoalteromonas</taxon>
    </lineage>
</organism>
<evidence type="ECO:0000313" key="1">
    <source>
        <dbReference type="EMBL" id="AYM86796.1"/>
    </source>
</evidence>
<reference evidence="1 2" key="1">
    <citation type="submission" date="2018-10" db="EMBL/GenBank/DDBJ databases">
        <title>Complete Genome Sequence and Transcriptomic Profiles of a Marine Bacterium, Pseudoalteromonas agarivorans Hao 2018.</title>
        <authorList>
            <person name="Hao L."/>
        </authorList>
    </citation>
    <scope>NUCLEOTIDE SEQUENCE [LARGE SCALE GENOMIC DNA]</scope>
    <source>
        <strain evidence="1 2">Hao 2018</strain>
    </source>
</reference>
<protein>
    <submittedName>
        <fullName evidence="1">Uncharacterized protein</fullName>
    </submittedName>
</protein>
<evidence type="ECO:0000313" key="2">
    <source>
        <dbReference type="Proteomes" id="UP000279995"/>
    </source>
</evidence>
<sequence length="105" mass="11218">MIPLFPLEVSSCFDEAALIGLRTLLGGAFDLTNLPFCEGRISGEATPSDKNSELTSDNPTCRVNVLCLGVCYARLPSGNVISIFSLKSHVFINLAISLKSPTSKI</sequence>
<name>A0AAD0U0J9_9GAMM</name>
<dbReference type="EMBL" id="CP033065">
    <property type="protein sequence ID" value="AYM86796.1"/>
    <property type="molecule type" value="Genomic_DNA"/>
</dbReference>
<accession>A0AAD0U0J9</accession>
<dbReference type="Proteomes" id="UP000279995">
    <property type="component" value="Chromosome I"/>
</dbReference>